<evidence type="ECO:0000256" key="5">
    <source>
        <dbReference type="ARBA" id="ARBA00023006"/>
    </source>
</evidence>
<dbReference type="PANTHER" id="PTHR13222:SF1">
    <property type="entry name" value="RB1-INDUCIBLE COILED-COIL PROTEIN 1"/>
    <property type="match status" value="1"/>
</dbReference>
<comment type="subcellular location">
    <subcellularLocation>
        <location evidence="7">Preautophagosomal structure membrane</location>
        <topology evidence="7">Peripheral membrane protein</topology>
    </subcellularLocation>
    <subcellularLocation>
        <location evidence="7">Vacuole membrane</location>
        <topology evidence="7">Peripheral membrane protein</topology>
    </subcellularLocation>
    <text evidence="7">During pexophagy, accumulates in the vacuolar membrane region, where the peroxisomes contact the vacuole.</text>
</comment>
<evidence type="ECO:0000256" key="4">
    <source>
        <dbReference type="ARBA" id="ARBA00022927"/>
    </source>
</evidence>
<feature type="region of interest" description="Disordered" evidence="9">
    <location>
        <begin position="87"/>
        <end position="111"/>
    </location>
</feature>
<organism evidence="12 13">
    <name type="scientific">Diutina rugosa</name>
    <name type="common">Yeast</name>
    <name type="synonym">Candida rugosa</name>
    <dbReference type="NCBI Taxonomy" id="5481"/>
    <lineage>
        <taxon>Eukaryota</taxon>
        <taxon>Fungi</taxon>
        <taxon>Dikarya</taxon>
        <taxon>Ascomycota</taxon>
        <taxon>Saccharomycotina</taxon>
        <taxon>Pichiomycetes</taxon>
        <taxon>Debaryomycetaceae</taxon>
        <taxon>Diutina</taxon>
    </lineage>
</organism>
<comment type="function">
    <text evidence="7">Involved in cytoplasm to vacuole transport (Cvt), pexophagy, mitophagy and nucleophagy. Recruits mitochondria for their selective degradation via autophagy (mitophagy) during starvation. Works as scaffold proteins that recruit ATG proteins to the pre-autophagosome (PAS), the site of vesicle/autophagosome formation. Required for the Cvt vesicles completion.</text>
</comment>
<sequence>MSSLTYLEVYNSHNGHHVRIPKPVRFHSVGEFKSFVASSFGIADDANLFLLTSFGIRLNYGLVNEVSDVYVFDRSIFAVTGSTPAPESALVGDEAPPPPSPPTDPRHQPGYAKTVYIDGQSIASAANDVVKQVNVMFTALNVIFQFGTNYTQEIDRKWFAPKLQEVRGLNDKTLAVSWSQHFSRLKKLPPVEIAPEEKLTLHQYLDSTQLADAANYSNTHLSGLIDHFNRMNRAYQSCLADNSDIDAEIAQLRQSSRQKFAHVDVDELVAQLAAAKDSGDAAKAYEAATAIYTHYQQARQFKQHLTTASAAIFRKIAQVQMKMVEIKQAVQQVGSLDQVKRGENLLSLTIDLPMLVGFMMIEQRRQFEWHDYFAGAIVSAVSEQLASVVEQERLFRRTWRRKFAPFLELFVDANHLDSSVPQVDISVGGGQPARMGLRVQVERKHITNYIAQLEYEPKFVEVLGREYRDLVSRNHHMAKMNRILSSFATVALDDDTSNWNDDAHLIKGLKSRIKKLESLLHQYQYKNLSSWPVSQRVAGSTSNGHSSRPTPSVQRTVSSPVTTMAASDERGTSAAAASALLANPKSDPVQLLKRHSLPMPSQQLDSSVIDKHLDNIRLRRSNEEVMTQNHELSAENAELKQQLAELKLKHAEEMEQMSGVFAREKQALVDKHEHTVTKLQRELGDAKAALEEARLDAKLDAKERASLEAKVESRDTRIRELEVAAATAAATTAATTTTEQESLEAYRAMNADLIANMTAKEQEFGRERSQLESEIRQLQGRLDEMSEDLSVVMGSQQPTEIVVDLNNLIISLASRLKRAVELIHSQFIEFCLVIESMGLLLVEDEEHRCRITRVKGLRAKKEDELDSPATEVAASVATLMESMARVDKFTSMAPSDQSWEAMKEHSLELIAEFNALFGPESAVDRVVSFLEFSDNVHLQDDSLDRRFFLNAVTRRFRDVEGFAKRQNKENKQKQQEVNRLVAKLSHKITISGFSVGDLVLFLPTRIDSQPQEAAPWAAFNVGAPHYFLDGGGDGEWMVGRVESIVEHKVTSENASSSDANPFALSVGVVWYMITATKQCG</sequence>
<dbReference type="GO" id="GO:1903599">
    <property type="term" value="P:positive regulation of autophagy of mitochondrion"/>
    <property type="evidence" value="ECO:0007669"/>
    <property type="project" value="UniProtKB-UniRule"/>
</dbReference>
<proteinExistence type="inferred from homology"/>
<dbReference type="GO" id="GO:0034045">
    <property type="term" value="C:phagophore assembly site membrane"/>
    <property type="evidence" value="ECO:0007669"/>
    <property type="project" value="UniProtKB-SubCell"/>
</dbReference>
<dbReference type="EMBL" id="SWFT01000098">
    <property type="protein sequence ID" value="KAA8901814.1"/>
    <property type="molecule type" value="Genomic_DNA"/>
</dbReference>
<dbReference type="VEuPathDB" id="FungiDB:DIURU_003063"/>
<evidence type="ECO:0000256" key="2">
    <source>
        <dbReference type="ARBA" id="ARBA00013804"/>
    </source>
</evidence>
<keyword evidence="7" id="KW-0926">Vacuole</keyword>
<comment type="subunit">
    <text evidence="7">Homodimer.</text>
</comment>
<feature type="coiled-coil region" evidence="8">
    <location>
        <begin position="743"/>
        <end position="788"/>
    </location>
</feature>
<protein>
    <recommendedName>
        <fullName evidence="2 7">Autophagy-related protein 11</fullName>
    </recommendedName>
</protein>
<dbReference type="GeneID" id="54781714"/>
<feature type="domain" description="Autophagy protein ATG17-like" evidence="10">
    <location>
        <begin position="287"/>
        <end position="407"/>
    </location>
</feature>
<dbReference type="GO" id="GO:0000422">
    <property type="term" value="P:autophagy of mitochondrion"/>
    <property type="evidence" value="ECO:0007669"/>
    <property type="project" value="TreeGrafter"/>
</dbReference>
<evidence type="ECO:0000313" key="13">
    <source>
        <dbReference type="Proteomes" id="UP000449547"/>
    </source>
</evidence>
<accession>A0A642UU25</accession>
<keyword evidence="5 7" id="KW-0072">Autophagy</keyword>
<dbReference type="RefSeq" id="XP_034012112.1">
    <property type="nucleotide sequence ID" value="XM_034155784.1"/>
</dbReference>
<dbReference type="Proteomes" id="UP000449547">
    <property type="component" value="Unassembled WGS sequence"/>
</dbReference>
<feature type="domain" description="Autophagy-related protein 11 C-terminal" evidence="11">
    <location>
        <begin position="950"/>
        <end position="1076"/>
    </location>
</feature>
<dbReference type="GO" id="GO:0000045">
    <property type="term" value="P:autophagosome assembly"/>
    <property type="evidence" value="ECO:0007669"/>
    <property type="project" value="UniProtKB-UniRule"/>
</dbReference>
<keyword evidence="13" id="KW-1185">Reference proteome</keyword>
<evidence type="ECO:0000256" key="6">
    <source>
        <dbReference type="ARBA" id="ARBA00023054"/>
    </source>
</evidence>
<dbReference type="GO" id="GO:0005774">
    <property type="term" value="C:vacuolar membrane"/>
    <property type="evidence" value="ECO:0007669"/>
    <property type="project" value="UniProtKB-SubCell"/>
</dbReference>
<name>A0A642UU25_DIURU</name>
<dbReference type="OMA" id="WISESQY"/>
<evidence type="ECO:0000256" key="3">
    <source>
        <dbReference type="ARBA" id="ARBA00022448"/>
    </source>
</evidence>
<dbReference type="GO" id="GO:0060090">
    <property type="term" value="F:molecular adaptor activity"/>
    <property type="evidence" value="ECO:0007669"/>
    <property type="project" value="TreeGrafter"/>
</dbReference>
<comment type="caution">
    <text evidence="12">The sequence shown here is derived from an EMBL/GenBank/DDBJ whole genome shotgun (WGS) entry which is preliminary data.</text>
</comment>
<dbReference type="InterPro" id="IPR045326">
    <property type="entry name" value="ATG17-like_dom"/>
</dbReference>
<feature type="coiled-coil region" evidence="8">
    <location>
        <begin position="622"/>
        <end position="710"/>
    </location>
</feature>
<dbReference type="GO" id="GO:1990316">
    <property type="term" value="C:Atg1/ULK1 kinase complex"/>
    <property type="evidence" value="ECO:0007669"/>
    <property type="project" value="TreeGrafter"/>
</dbReference>
<feature type="region of interest" description="Disordered" evidence="9">
    <location>
        <begin position="535"/>
        <end position="559"/>
    </location>
</feature>
<keyword evidence="3 7" id="KW-0813">Transport</keyword>
<keyword evidence="4 7" id="KW-0653">Protein transport</keyword>
<dbReference type="GO" id="GO:0061709">
    <property type="term" value="P:reticulophagy"/>
    <property type="evidence" value="ECO:0007669"/>
    <property type="project" value="TreeGrafter"/>
</dbReference>
<dbReference type="GO" id="GO:0034727">
    <property type="term" value="P:piecemeal microautophagy of the nucleus"/>
    <property type="evidence" value="ECO:0007669"/>
    <property type="project" value="TreeGrafter"/>
</dbReference>
<dbReference type="GO" id="GO:0019901">
    <property type="term" value="F:protein kinase binding"/>
    <property type="evidence" value="ECO:0007669"/>
    <property type="project" value="TreeGrafter"/>
</dbReference>
<dbReference type="GO" id="GO:0034517">
    <property type="term" value="P:ribophagy"/>
    <property type="evidence" value="ECO:0007669"/>
    <property type="project" value="TreeGrafter"/>
</dbReference>
<dbReference type="AlphaFoldDB" id="A0A642UU25"/>
<dbReference type="PANTHER" id="PTHR13222">
    <property type="entry name" value="RB1-INDUCIBLE COILED-COIL"/>
    <property type="match status" value="1"/>
</dbReference>
<keyword evidence="7" id="KW-0472">Membrane</keyword>
<keyword evidence="6 8" id="KW-0175">Coiled coil</keyword>
<reference evidence="12 13" key="1">
    <citation type="submission" date="2019-07" db="EMBL/GenBank/DDBJ databases">
        <title>Genome assembly of two rare yeast pathogens: Diutina rugosa and Trichomonascus ciferrii.</title>
        <authorList>
            <person name="Mixao V."/>
            <person name="Saus E."/>
            <person name="Hansen A."/>
            <person name="Lass-Flor C."/>
            <person name="Gabaldon T."/>
        </authorList>
    </citation>
    <scope>NUCLEOTIDE SEQUENCE [LARGE SCALE GENOMIC DNA]</scope>
    <source>
        <strain evidence="12 13">CBS 613</strain>
    </source>
</reference>
<evidence type="ECO:0000259" key="10">
    <source>
        <dbReference type="Pfam" id="PF04108"/>
    </source>
</evidence>
<gene>
    <name evidence="12" type="ORF">DIURU_003063</name>
</gene>
<comment type="similarity">
    <text evidence="1 7">Belongs to the ATG11 family.</text>
</comment>
<evidence type="ECO:0000256" key="1">
    <source>
        <dbReference type="ARBA" id="ARBA00009729"/>
    </source>
</evidence>
<dbReference type="Pfam" id="PF04108">
    <property type="entry name" value="ATG17_like"/>
    <property type="match status" value="1"/>
</dbReference>
<dbReference type="GO" id="GO:0015031">
    <property type="term" value="P:protein transport"/>
    <property type="evidence" value="ECO:0007669"/>
    <property type="project" value="UniProtKB-KW"/>
</dbReference>
<evidence type="ECO:0000259" key="11">
    <source>
        <dbReference type="Pfam" id="PF10377"/>
    </source>
</evidence>
<dbReference type="OrthoDB" id="447953at2759"/>
<dbReference type="InterPro" id="IPR040040">
    <property type="entry name" value="ATG11"/>
</dbReference>
<evidence type="ECO:0000256" key="9">
    <source>
        <dbReference type="SAM" id="MobiDB-lite"/>
    </source>
</evidence>
<dbReference type="InterPro" id="IPR019460">
    <property type="entry name" value="Atg11_C"/>
</dbReference>
<dbReference type="Pfam" id="PF10377">
    <property type="entry name" value="ATG11"/>
    <property type="match status" value="1"/>
</dbReference>
<evidence type="ECO:0000256" key="7">
    <source>
        <dbReference type="RuleBase" id="RU367075"/>
    </source>
</evidence>
<evidence type="ECO:0000256" key="8">
    <source>
        <dbReference type="SAM" id="Coils"/>
    </source>
</evidence>
<evidence type="ECO:0000313" key="12">
    <source>
        <dbReference type="EMBL" id="KAA8901814.1"/>
    </source>
</evidence>